<evidence type="ECO:0000256" key="4">
    <source>
        <dbReference type="SAM" id="SignalP"/>
    </source>
</evidence>
<dbReference type="PANTHER" id="PTHR35936:SF19">
    <property type="entry name" value="AMINO-ACID-BINDING PROTEIN YXEM-RELATED"/>
    <property type="match status" value="1"/>
</dbReference>
<dbReference type="Gene3D" id="3.40.190.10">
    <property type="entry name" value="Periplasmic binding protein-like II"/>
    <property type="match status" value="2"/>
</dbReference>
<evidence type="ECO:0000313" key="6">
    <source>
        <dbReference type="EMBL" id="SFM90626.1"/>
    </source>
</evidence>
<organism evidence="6 7">
    <name type="scientific">Halopseudomonas yangmingensis</name>
    <dbReference type="NCBI Taxonomy" id="1720063"/>
    <lineage>
        <taxon>Bacteria</taxon>
        <taxon>Pseudomonadati</taxon>
        <taxon>Pseudomonadota</taxon>
        <taxon>Gammaproteobacteria</taxon>
        <taxon>Pseudomonadales</taxon>
        <taxon>Pseudomonadaceae</taxon>
        <taxon>Halopseudomonas</taxon>
    </lineage>
</organism>
<dbReference type="AlphaFoldDB" id="A0A1I4UNT0"/>
<dbReference type="STRING" id="1720063.SAMN05216217_1283"/>
<dbReference type="PANTHER" id="PTHR35936">
    <property type="entry name" value="MEMBRANE-BOUND LYTIC MUREIN TRANSGLYCOSYLASE F"/>
    <property type="match status" value="1"/>
</dbReference>
<evidence type="ECO:0000259" key="5">
    <source>
        <dbReference type="SMART" id="SM00062"/>
    </source>
</evidence>
<keyword evidence="7" id="KW-1185">Reference proteome</keyword>
<name>A0A1I4UNT0_9GAMM</name>
<protein>
    <submittedName>
        <fullName evidence="6">ABC-type amino acid transport substrate-binding protein</fullName>
    </submittedName>
</protein>
<dbReference type="SUPFAM" id="SSF53850">
    <property type="entry name" value="Periplasmic binding protein-like II"/>
    <property type="match status" value="1"/>
</dbReference>
<dbReference type="Proteomes" id="UP000243629">
    <property type="component" value="Unassembled WGS sequence"/>
</dbReference>
<feature type="transmembrane region" description="Helical" evidence="3">
    <location>
        <begin position="281"/>
        <end position="303"/>
    </location>
</feature>
<keyword evidence="3" id="KW-0472">Membrane</keyword>
<evidence type="ECO:0000256" key="3">
    <source>
        <dbReference type="SAM" id="Phobius"/>
    </source>
</evidence>
<gene>
    <name evidence="6" type="ORF">SAMN05216217_1283</name>
</gene>
<keyword evidence="3" id="KW-1133">Transmembrane helix</keyword>
<dbReference type="SMART" id="SM00062">
    <property type="entry name" value="PBPb"/>
    <property type="match status" value="1"/>
</dbReference>
<dbReference type="EMBL" id="FOUI01000028">
    <property type="protein sequence ID" value="SFM90626.1"/>
    <property type="molecule type" value="Genomic_DNA"/>
</dbReference>
<keyword evidence="3" id="KW-0812">Transmembrane</keyword>
<accession>A0A1I4UNT0</accession>
<keyword evidence="2 4" id="KW-0732">Signal</keyword>
<reference evidence="7" key="1">
    <citation type="submission" date="2016-10" db="EMBL/GenBank/DDBJ databases">
        <authorList>
            <person name="Varghese N."/>
            <person name="Submissions S."/>
        </authorList>
    </citation>
    <scope>NUCLEOTIDE SEQUENCE [LARGE SCALE GENOMIC DNA]</scope>
    <source>
        <strain evidence="7">DSM 24213</strain>
    </source>
</reference>
<dbReference type="OrthoDB" id="5457351at2"/>
<feature type="chain" id="PRO_5017286846" evidence="4">
    <location>
        <begin position="47"/>
        <end position="333"/>
    </location>
</feature>
<evidence type="ECO:0000313" key="7">
    <source>
        <dbReference type="Proteomes" id="UP000243629"/>
    </source>
</evidence>
<feature type="signal peptide" evidence="4">
    <location>
        <begin position="1"/>
        <end position="46"/>
    </location>
</feature>
<comment type="similarity">
    <text evidence="1">Belongs to the bacterial solute-binding protein 3 family.</text>
</comment>
<evidence type="ECO:0000256" key="2">
    <source>
        <dbReference type="ARBA" id="ARBA00022729"/>
    </source>
</evidence>
<proteinExistence type="inferred from homology"/>
<sequence length="333" mass="37935">MSVYLPWLLYVAFMERTNMLSNARIYGLPAVLLVCCLLALSNATQAQTVRAAVYENPPKLYINQSGQPDGIFAAVLEALAASNDWQLEWQPCQWQQCLQMLENSELDLVPDVAWSEERSALFDFHQIPVLHSWSQIYQGDGPLLQSIPELHGKRLAVLQGSIQQQHLQRQALEFGTEIIFVYADSYQLAFNAVQRGEADAAAANHTFGDLQAEVMGLRPTPIMFQPSRLFFATSRGRNSGLLEQIDQQLQGWRNDPQSVYFNILRDWQPDNSTIVARIPPVIWWLGALLLGLLLLTLGFNLLLRYRVQEKTRHLHHNEQRAYSGERDRSFRGS</sequence>
<dbReference type="InterPro" id="IPR001638">
    <property type="entry name" value="Solute-binding_3/MltF_N"/>
</dbReference>
<feature type="domain" description="Solute-binding protein family 3/N-terminal" evidence="5">
    <location>
        <begin position="48"/>
        <end position="271"/>
    </location>
</feature>
<evidence type="ECO:0000256" key="1">
    <source>
        <dbReference type="ARBA" id="ARBA00010333"/>
    </source>
</evidence>
<dbReference type="Pfam" id="PF00497">
    <property type="entry name" value="SBP_bac_3"/>
    <property type="match status" value="1"/>
</dbReference>